<sequence>MSTQDRNQSSKSSYSSPGVLVNMHVAPCYDVSRTRSVALLPQELVDHIIDFLHDDKKTLARCCLVNHMWLPSSRYHLFHSISLSIRNHKDRSPTHSASKTLKRFTNFVSKHLYARRLIRSLSISKGQGSFSVSIHSSHLVALVIALSRLQTLSLKSVYLLGADPKDGISLLFQTQSCLRLDELRFEYGIFAASEDALFGAPFIDFLSAFSHIDKLCFLGNASFRDRDTIAEIPDLPTKVKVATISAISFPLCFNGTINPYLLRTIDFASIRSLHTDMFTDLPSFAAYLRHPTLHLKHLHLNLRLRRSFLIPAFPNVGASLSQSGTAALEAFCVDVDGHDTCAKWDEFLELITTMLQRPLKRLELNMHLTYHVPLRRNAFAQNMALTSFRSLLERHRTLRRTIISFVTPEQGWEWEYTVRETLGYFKSEFAEMCERGRVVLNGSLLEDGHGPAKMHS</sequence>
<dbReference type="Proteomes" id="UP001497453">
    <property type="component" value="Chromosome 8"/>
</dbReference>
<dbReference type="InterPro" id="IPR036047">
    <property type="entry name" value="F-box-like_dom_sf"/>
</dbReference>
<dbReference type="SUPFAM" id="SSF81383">
    <property type="entry name" value="F-box domain"/>
    <property type="match status" value="1"/>
</dbReference>
<gene>
    <name evidence="1" type="ORF">GFSPODELE1_LOCUS10369</name>
</gene>
<proteinExistence type="predicted"/>
<protein>
    <recommendedName>
        <fullName evidence="3">F-box domain-containing protein</fullName>
    </recommendedName>
</protein>
<organism evidence="1 2">
    <name type="scientific">Somion occarium</name>
    <dbReference type="NCBI Taxonomy" id="3059160"/>
    <lineage>
        <taxon>Eukaryota</taxon>
        <taxon>Fungi</taxon>
        <taxon>Dikarya</taxon>
        <taxon>Basidiomycota</taxon>
        <taxon>Agaricomycotina</taxon>
        <taxon>Agaricomycetes</taxon>
        <taxon>Polyporales</taxon>
        <taxon>Cerrenaceae</taxon>
        <taxon>Somion</taxon>
    </lineage>
</organism>
<evidence type="ECO:0008006" key="3">
    <source>
        <dbReference type="Google" id="ProtNLM"/>
    </source>
</evidence>
<keyword evidence="2" id="KW-1185">Reference proteome</keyword>
<dbReference type="EMBL" id="OZ037951">
    <property type="protein sequence ID" value="CAL1715683.1"/>
    <property type="molecule type" value="Genomic_DNA"/>
</dbReference>
<reference evidence="2" key="1">
    <citation type="submission" date="2024-04" db="EMBL/GenBank/DDBJ databases">
        <authorList>
            <person name="Shaw F."/>
            <person name="Minotto A."/>
        </authorList>
    </citation>
    <scope>NUCLEOTIDE SEQUENCE [LARGE SCALE GENOMIC DNA]</scope>
</reference>
<evidence type="ECO:0000313" key="1">
    <source>
        <dbReference type="EMBL" id="CAL1715683.1"/>
    </source>
</evidence>
<accession>A0ABP1E6N2</accession>
<evidence type="ECO:0000313" key="2">
    <source>
        <dbReference type="Proteomes" id="UP001497453"/>
    </source>
</evidence>
<name>A0ABP1E6N2_9APHY</name>